<evidence type="ECO:0000256" key="10">
    <source>
        <dbReference type="ARBA" id="ARBA00022598"/>
    </source>
</evidence>
<evidence type="ECO:0000256" key="9">
    <source>
        <dbReference type="ARBA" id="ARBA00019357"/>
    </source>
</evidence>
<evidence type="ECO:0000256" key="14">
    <source>
        <dbReference type="ARBA" id="ARBA00022842"/>
    </source>
</evidence>
<evidence type="ECO:0000256" key="1">
    <source>
        <dbReference type="ARBA" id="ARBA00001946"/>
    </source>
</evidence>
<keyword evidence="13 23" id="KW-0067">ATP-binding</keyword>
<evidence type="ECO:0000256" key="2">
    <source>
        <dbReference type="ARBA" id="ARBA00002714"/>
    </source>
</evidence>
<dbReference type="GO" id="GO:0005737">
    <property type="term" value="C:cytoplasm"/>
    <property type="evidence" value="ECO:0007669"/>
    <property type="project" value="TreeGrafter"/>
</dbReference>
<evidence type="ECO:0000256" key="16">
    <source>
        <dbReference type="ARBA" id="ARBA00030048"/>
    </source>
</evidence>
<comment type="function">
    <text evidence="2">Functions in two distinct reactions of the de novo folate biosynthetic pathway. Catalyzes the addition of a glutamate residue to dihydropteroate (7,8-dihydropteroate or H2Pte) to form dihydrofolate (7,8-dihydrofolate monoglutamate or H2Pte-Glu). Also catalyzes successive additions of L-glutamate to tetrahydrofolate or 10-formyltetrahydrofolate or 5,10-methylenetetrahydrofolate, leading to folylpolyglutamate derivatives.</text>
</comment>
<keyword evidence="11" id="KW-0479">Metal-binding</keyword>
<comment type="pathway">
    <text evidence="3">Cofactor biosynthesis; tetrahydrofolate biosynthesis; 7,8-dihydrofolate from 2-amino-4-hydroxy-6-hydroxymethyl-7,8-dihydropteridine diphosphate and 4-aminobenzoate: step 2/2.</text>
</comment>
<dbReference type="OrthoDB" id="9809356at2"/>
<evidence type="ECO:0000256" key="17">
    <source>
        <dbReference type="ARBA" id="ARBA00030592"/>
    </source>
</evidence>
<dbReference type="InterPro" id="IPR036565">
    <property type="entry name" value="Mur-like_cat_sf"/>
</dbReference>
<dbReference type="NCBIfam" id="TIGR01499">
    <property type="entry name" value="folC"/>
    <property type="match status" value="1"/>
</dbReference>
<dbReference type="GO" id="GO:0005524">
    <property type="term" value="F:ATP binding"/>
    <property type="evidence" value="ECO:0007669"/>
    <property type="project" value="UniProtKB-KW"/>
</dbReference>
<evidence type="ECO:0000256" key="6">
    <source>
        <dbReference type="ARBA" id="ARBA00011245"/>
    </source>
</evidence>
<comment type="similarity">
    <text evidence="5 23">Belongs to the folylpolyglutamate synthase family.</text>
</comment>
<dbReference type="Proteomes" id="UP000295341">
    <property type="component" value="Unassembled WGS sequence"/>
</dbReference>
<name>A0A4R7PEG2_9GAMM</name>
<dbReference type="InterPro" id="IPR001645">
    <property type="entry name" value="Folylpolyglutamate_synth"/>
</dbReference>
<evidence type="ECO:0000256" key="21">
    <source>
        <dbReference type="ARBA" id="ARBA00049035"/>
    </source>
</evidence>
<evidence type="ECO:0000259" key="24">
    <source>
        <dbReference type="Pfam" id="PF02875"/>
    </source>
</evidence>
<evidence type="ECO:0000256" key="18">
    <source>
        <dbReference type="ARBA" id="ARBA00032510"/>
    </source>
</evidence>
<evidence type="ECO:0000256" key="13">
    <source>
        <dbReference type="ARBA" id="ARBA00022840"/>
    </source>
</evidence>
<accession>A0A4R7PEG2</accession>
<dbReference type="AlphaFoldDB" id="A0A4R7PEG2"/>
<comment type="catalytic activity">
    <reaction evidence="19">
        <text>(6S)-5,6,7,8-tetrahydrofolyl-(gamma-L-Glu)(n) + L-glutamate + ATP = (6S)-5,6,7,8-tetrahydrofolyl-(gamma-L-Glu)(n+1) + ADP + phosphate + H(+)</text>
        <dbReference type="Rhea" id="RHEA:10580"/>
        <dbReference type="Rhea" id="RHEA-COMP:14738"/>
        <dbReference type="Rhea" id="RHEA-COMP:14740"/>
        <dbReference type="ChEBI" id="CHEBI:15378"/>
        <dbReference type="ChEBI" id="CHEBI:29985"/>
        <dbReference type="ChEBI" id="CHEBI:30616"/>
        <dbReference type="ChEBI" id="CHEBI:43474"/>
        <dbReference type="ChEBI" id="CHEBI:141005"/>
        <dbReference type="ChEBI" id="CHEBI:456216"/>
        <dbReference type="EC" id="6.3.2.17"/>
    </reaction>
</comment>
<evidence type="ECO:0000256" key="5">
    <source>
        <dbReference type="ARBA" id="ARBA00008276"/>
    </source>
</evidence>
<evidence type="ECO:0000256" key="19">
    <source>
        <dbReference type="ARBA" id="ARBA00047493"/>
    </source>
</evidence>
<dbReference type="GO" id="GO:0046872">
    <property type="term" value="F:metal ion binding"/>
    <property type="evidence" value="ECO:0007669"/>
    <property type="project" value="UniProtKB-KW"/>
</dbReference>
<dbReference type="SUPFAM" id="SSF53623">
    <property type="entry name" value="MurD-like peptide ligases, catalytic domain"/>
    <property type="match status" value="1"/>
</dbReference>
<dbReference type="GO" id="GO:0046656">
    <property type="term" value="P:folic acid biosynthetic process"/>
    <property type="evidence" value="ECO:0007669"/>
    <property type="project" value="UniProtKB-KW"/>
</dbReference>
<gene>
    <name evidence="25" type="ORF">DFR24_1895</name>
</gene>
<dbReference type="EC" id="6.3.2.12" evidence="7"/>
<comment type="cofactor">
    <cofactor evidence="1">
        <name>Mg(2+)</name>
        <dbReference type="ChEBI" id="CHEBI:18420"/>
    </cofactor>
</comment>
<evidence type="ECO:0000256" key="23">
    <source>
        <dbReference type="PIRNR" id="PIRNR001563"/>
    </source>
</evidence>
<reference evidence="25 26" key="1">
    <citation type="submission" date="2019-03" db="EMBL/GenBank/DDBJ databases">
        <title>Genomic Encyclopedia of Type Strains, Phase IV (KMG-IV): sequencing the most valuable type-strain genomes for metagenomic binning, comparative biology and taxonomic classification.</title>
        <authorList>
            <person name="Goeker M."/>
        </authorList>
    </citation>
    <scope>NUCLEOTIDE SEQUENCE [LARGE SCALE GENOMIC DNA]</scope>
    <source>
        <strain evidence="25 26">DSM 26377</strain>
    </source>
</reference>
<protein>
    <recommendedName>
        <fullName evidence="9">Dihydrofolate synthase/folylpolyglutamate synthase</fullName>
        <ecNumber evidence="7">6.3.2.12</ecNumber>
        <ecNumber evidence="8">6.3.2.17</ecNumber>
    </recommendedName>
    <alternativeName>
        <fullName evidence="18">Folylpoly-gamma-glutamate synthetase-dihydrofolate synthetase</fullName>
    </alternativeName>
    <alternativeName>
        <fullName evidence="16">Folylpolyglutamate synthetase</fullName>
    </alternativeName>
    <alternativeName>
        <fullName evidence="17">Tetrahydrofolylpolyglutamate synthase</fullName>
    </alternativeName>
</protein>
<organism evidence="25 26">
    <name type="scientific">Panacagrimonas perspica</name>
    <dbReference type="NCBI Taxonomy" id="381431"/>
    <lineage>
        <taxon>Bacteria</taxon>
        <taxon>Pseudomonadati</taxon>
        <taxon>Pseudomonadota</taxon>
        <taxon>Gammaproteobacteria</taxon>
        <taxon>Nevskiales</taxon>
        <taxon>Nevskiaceae</taxon>
        <taxon>Panacagrimonas</taxon>
    </lineage>
</organism>
<comment type="pathway">
    <text evidence="4">Cofactor biosynthesis; tetrahydrofolylpolyglutamate biosynthesis.</text>
</comment>
<comment type="catalytic activity">
    <reaction evidence="21">
        <text>(6R)-5,10-methylenetetrahydrofolyl-(gamma-L-Glu)(n) + L-glutamate + ATP = (6R)-5,10-methylenetetrahydrofolyl-(gamma-L-Glu)(n+1) + ADP + phosphate + H(+)</text>
        <dbReference type="Rhea" id="RHEA:51912"/>
        <dbReference type="Rhea" id="RHEA-COMP:13257"/>
        <dbReference type="Rhea" id="RHEA-COMP:13258"/>
        <dbReference type="ChEBI" id="CHEBI:15378"/>
        <dbReference type="ChEBI" id="CHEBI:29985"/>
        <dbReference type="ChEBI" id="CHEBI:30616"/>
        <dbReference type="ChEBI" id="CHEBI:43474"/>
        <dbReference type="ChEBI" id="CHEBI:136572"/>
        <dbReference type="ChEBI" id="CHEBI:456216"/>
        <dbReference type="EC" id="6.3.2.17"/>
    </reaction>
</comment>
<evidence type="ECO:0000256" key="11">
    <source>
        <dbReference type="ARBA" id="ARBA00022723"/>
    </source>
</evidence>
<dbReference type="PIRSF" id="PIRSF001563">
    <property type="entry name" value="Folylpolyglu_synth"/>
    <property type="match status" value="1"/>
</dbReference>
<dbReference type="PANTHER" id="PTHR11136">
    <property type="entry name" value="FOLYLPOLYGLUTAMATE SYNTHASE-RELATED"/>
    <property type="match status" value="1"/>
</dbReference>
<comment type="catalytic activity">
    <reaction evidence="20">
        <text>10-formyltetrahydrofolyl-(gamma-L-Glu)(n) + L-glutamate + ATP = 10-formyltetrahydrofolyl-(gamma-L-Glu)(n+1) + ADP + phosphate + H(+)</text>
        <dbReference type="Rhea" id="RHEA:51904"/>
        <dbReference type="Rhea" id="RHEA-COMP:13088"/>
        <dbReference type="Rhea" id="RHEA-COMP:14300"/>
        <dbReference type="ChEBI" id="CHEBI:15378"/>
        <dbReference type="ChEBI" id="CHEBI:29985"/>
        <dbReference type="ChEBI" id="CHEBI:30616"/>
        <dbReference type="ChEBI" id="CHEBI:43474"/>
        <dbReference type="ChEBI" id="CHEBI:134413"/>
        <dbReference type="ChEBI" id="CHEBI:456216"/>
        <dbReference type="EC" id="6.3.2.17"/>
    </reaction>
</comment>
<dbReference type="GO" id="GO:0008841">
    <property type="term" value="F:dihydrofolate synthase activity"/>
    <property type="evidence" value="ECO:0007669"/>
    <property type="project" value="UniProtKB-EC"/>
</dbReference>
<evidence type="ECO:0000256" key="22">
    <source>
        <dbReference type="ARBA" id="ARBA00049161"/>
    </source>
</evidence>
<keyword evidence="15" id="KW-0289">Folate biosynthesis</keyword>
<dbReference type="EMBL" id="SOBT01000008">
    <property type="protein sequence ID" value="TDU32497.1"/>
    <property type="molecule type" value="Genomic_DNA"/>
</dbReference>
<evidence type="ECO:0000256" key="7">
    <source>
        <dbReference type="ARBA" id="ARBA00013023"/>
    </source>
</evidence>
<keyword evidence="10 23" id="KW-0436">Ligase</keyword>
<dbReference type="GO" id="GO:0004326">
    <property type="term" value="F:tetrahydrofolylpolyglutamate synthase activity"/>
    <property type="evidence" value="ECO:0007669"/>
    <property type="project" value="UniProtKB-EC"/>
</dbReference>
<evidence type="ECO:0000256" key="20">
    <source>
        <dbReference type="ARBA" id="ARBA00047808"/>
    </source>
</evidence>
<keyword evidence="26" id="KW-1185">Reference proteome</keyword>
<keyword evidence="12 23" id="KW-0547">Nucleotide-binding</keyword>
<comment type="subunit">
    <text evidence="6">Monomer.</text>
</comment>
<comment type="catalytic activity">
    <reaction evidence="22">
        <text>7,8-dihydropteroate + L-glutamate + ATP = 7,8-dihydrofolate + ADP + phosphate + H(+)</text>
        <dbReference type="Rhea" id="RHEA:23584"/>
        <dbReference type="ChEBI" id="CHEBI:15378"/>
        <dbReference type="ChEBI" id="CHEBI:17839"/>
        <dbReference type="ChEBI" id="CHEBI:29985"/>
        <dbReference type="ChEBI" id="CHEBI:30616"/>
        <dbReference type="ChEBI" id="CHEBI:43474"/>
        <dbReference type="ChEBI" id="CHEBI:57451"/>
        <dbReference type="ChEBI" id="CHEBI:456216"/>
        <dbReference type="EC" id="6.3.2.12"/>
    </reaction>
</comment>
<dbReference type="InterPro" id="IPR004101">
    <property type="entry name" value="Mur_ligase_C"/>
</dbReference>
<dbReference type="Gene3D" id="3.40.1190.10">
    <property type="entry name" value="Mur-like, catalytic domain"/>
    <property type="match status" value="1"/>
</dbReference>
<dbReference type="GO" id="GO:0046654">
    <property type="term" value="P:tetrahydrofolate biosynthetic process"/>
    <property type="evidence" value="ECO:0007669"/>
    <property type="project" value="UniProtKB-UniPathway"/>
</dbReference>
<dbReference type="NCBIfam" id="NF008101">
    <property type="entry name" value="PRK10846.1"/>
    <property type="match status" value="1"/>
</dbReference>
<dbReference type="InterPro" id="IPR036615">
    <property type="entry name" value="Mur_ligase_C_dom_sf"/>
</dbReference>
<evidence type="ECO:0000256" key="12">
    <source>
        <dbReference type="ARBA" id="ARBA00022741"/>
    </source>
</evidence>
<dbReference type="RefSeq" id="WP_133880989.1">
    <property type="nucleotide sequence ID" value="NZ_MWIN01000001.1"/>
</dbReference>
<proteinExistence type="inferred from homology"/>
<evidence type="ECO:0000313" key="26">
    <source>
        <dbReference type="Proteomes" id="UP000295341"/>
    </source>
</evidence>
<feature type="domain" description="Mur ligase C-terminal" evidence="24">
    <location>
        <begin position="291"/>
        <end position="408"/>
    </location>
</feature>
<dbReference type="PANTHER" id="PTHR11136:SF0">
    <property type="entry name" value="DIHYDROFOLATE SYNTHETASE-RELATED"/>
    <property type="match status" value="1"/>
</dbReference>
<comment type="caution">
    <text evidence="25">The sequence shown here is derived from an EMBL/GenBank/DDBJ whole genome shotgun (WGS) entry which is preliminary data.</text>
</comment>
<dbReference type="EC" id="6.3.2.17" evidence="8"/>
<evidence type="ECO:0000256" key="3">
    <source>
        <dbReference type="ARBA" id="ARBA00004799"/>
    </source>
</evidence>
<dbReference type="Gene3D" id="3.90.190.20">
    <property type="entry name" value="Mur ligase, C-terminal domain"/>
    <property type="match status" value="1"/>
</dbReference>
<sequence>MRVPSAASSLAEWLDYQERLHPRNIELGLDRVGKVASRLDLPDASIPTLIVAGTNGKGSSATLADLIFREAGYRSGLYTSPHLLRYNERVSLSGVAASDADLVRAFAAIEAVRGEIALTYFEYGTLAALWLFRERAVQVQVLEVGLGGRLDAVNLVDADASLVTSIGLDHLDWLGPDRESIGLEKAHVYRRDRPAICAETDVPLSIRAHAKAIGARFETLGESFSYTRGTNGWNWTRGRTSLRELPFPGIGGDAQLRNASGVIAAITALQGRVPVSESAIRAALPKLSLRGRFERHGRCVFDVAHNVEAAQVLAEHLQSELPGRRVHLVLGMLADKPVEAFCRVLAPHVQYVYCAALPPPRGLAAEGLVARVRSTGVEASGFADVAGAMRAAFDAAGAEDQVLVTGSFLTVAEGLAHG</sequence>
<dbReference type="FunFam" id="3.40.1190.10:FF:000004">
    <property type="entry name" value="Dihydrofolate synthase/folylpolyglutamate synthase"/>
    <property type="match status" value="1"/>
</dbReference>
<evidence type="ECO:0000256" key="8">
    <source>
        <dbReference type="ARBA" id="ARBA00013025"/>
    </source>
</evidence>
<dbReference type="UniPathway" id="UPA00077">
    <property type="reaction ID" value="UER00157"/>
</dbReference>
<keyword evidence="14" id="KW-0460">Magnesium</keyword>
<evidence type="ECO:0000313" key="25">
    <source>
        <dbReference type="EMBL" id="TDU32497.1"/>
    </source>
</evidence>
<dbReference type="Pfam" id="PF02875">
    <property type="entry name" value="Mur_ligase_C"/>
    <property type="match status" value="1"/>
</dbReference>
<evidence type="ECO:0000256" key="15">
    <source>
        <dbReference type="ARBA" id="ARBA00022909"/>
    </source>
</evidence>
<dbReference type="SUPFAM" id="SSF53244">
    <property type="entry name" value="MurD-like peptide ligases, peptide-binding domain"/>
    <property type="match status" value="1"/>
</dbReference>
<evidence type="ECO:0000256" key="4">
    <source>
        <dbReference type="ARBA" id="ARBA00005150"/>
    </source>
</evidence>